<feature type="domain" description="Ska2 N-terminal" evidence="1">
    <location>
        <begin position="71"/>
        <end position="120"/>
    </location>
</feature>
<name>A0A2G2Y460_CAPAN</name>
<comment type="caution">
    <text evidence="2">The sequence shown here is derived from an EMBL/GenBank/DDBJ whole genome shotgun (WGS) entry which is preliminary data.</text>
</comment>
<dbReference type="EMBL" id="AYRZ02000013">
    <property type="protein sequence ID" value="PHT64547.1"/>
    <property type="molecule type" value="Genomic_DNA"/>
</dbReference>
<dbReference type="AlphaFoldDB" id="A0A2G2Y460"/>
<dbReference type="Gramene" id="PHT64547">
    <property type="protein sequence ID" value="PHT64547"/>
    <property type="gene ID" value="T459_31615"/>
</dbReference>
<accession>A0A2G2Y460</accession>
<organism evidence="2 3">
    <name type="scientific">Capsicum annuum</name>
    <name type="common">Capsicum pepper</name>
    <dbReference type="NCBI Taxonomy" id="4072"/>
    <lineage>
        <taxon>Eukaryota</taxon>
        <taxon>Viridiplantae</taxon>
        <taxon>Streptophyta</taxon>
        <taxon>Embryophyta</taxon>
        <taxon>Tracheophyta</taxon>
        <taxon>Spermatophyta</taxon>
        <taxon>Magnoliopsida</taxon>
        <taxon>eudicotyledons</taxon>
        <taxon>Gunneridae</taxon>
        <taxon>Pentapetalae</taxon>
        <taxon>asterids</taxon>
        <taxon>lamiids</taxon>
        <taxon>Solanales</taxon>
        <taxon>Solanaceae</taxon>
        <taxon>Solanoideae</taxon>
        <taxon>Capsiceae</taxon>
        <taxon>Capsicum</taxon>
    </lineage>
</organism>
<reference evidence="2 3" key="2">
    <citation type="journal article" date="2017" name="Genome Biol.">
        <title>New reference genome sequences of hot pepper reveal the massive evolution of plant disease-resistance genes by retroduplication.</title>
        <authorList>
            <person name="Kim S."/>
            <person name="Park J."/>
            <person name="Yeom S.I."/>
            <person name="Kim Y.M."/>
            <person name="Seo E."/>
            <person name="Kim K.T."/>
            <person name="Kim M.S."/>
            <person name="Lee J.M."/>
            <person name="Cheong K."/>
            <person name="Shin H.S."/>
            <person name="Kim S.B."/>
            <person name="Han K."/>
            <person name="Lee J."/>
            <person name="Park M."/>
            <person name="Lee H.A."/>
            <person name="Lee H.Y."/>
            <person name="Lee Y."/>
            <person name="Oh S."/>
            <person name="Lee J.H."/>
            <person name="Choi E."/>
            <person name="Choi E."/>
            <person name="Lee S.E."/>
            <person name="Jeon J."/>
            <person name="Kim H."/>
            <person name="Choi G."/>
            <person name="Song H."/>
            <person name="Lee J."/>
            <person name="Lee S.C."/>
            <person name="Kwon J.K."/>
            <person name="Lee H.Y."/>
            <person name="Koo N."/>
            <person name="Hong Y."/>
            <person name="Kim R.W."/>
            <person name="Kang W.H."/>
            <person name="Huh J.H."/>
            <person name="Kang B.C."/>
            <person name="Yang T.J."/>
            <person name="Lee Y.H."/>
            <person name="Bennetzen J.L."/>
            <person name="Choi D."/>
        </authorList>
    </citation>
    <scope>NUCLEOTIDE SEQUENCE [LARGE SCALE GENOMIC DNA]</scope>
    <source>
        <strain evidence="3">cv. CM334</strain>
    </source>
</reference>
<proteinExistence type="predicted"/>
<evidence type="ECO:0000313" key="3">
    <source>
        <dbReference type="Proteomes" id="UP000222542"/>
    </source>
</evidence>
<protein>
    <recommendedName>
        <fullName evidence="1">Ska2 N-terminal domain-containing protein</fullName>
    </recommendedName>
</protein>
<evidence type="ECO:0000259" key="1">
    <source>
        <dbReference type="Pfam" id="PF16740"/>
    </source>
</evidence>
<dbReference type="InterPro" id="IPR042091">
    <property type="entry name" value="Ska2_N"/>
</dbReference>
<evidence type="ECO:0000313" key="2">
    <source>
        <dbReference type="EMBL" id="PHT64547.1"/>
    </source>
</evidence>
<reference evidence="2 3" key="1">
    <citation type="journal article" date="2014" name="Nat. Genet.">
        <title>Genome sequence of the hot pepper provides insights into the evolution of pungency in Capsicum species.</title>
        <authorList>
            <person name="Kim S."/>
            <person name="Park M."/>
            <person name="Yeom S.I."/>
            <person name="Kim Y.M."/>
            <person name="Lee J.M."/>
            <person name="Lee H.A."/>
            <person name="Seo E."/>
            <person name="Choi J."/>
            <person name="Cheong K."/>
            <person name="Kim K.T."/>
            <person name="Jung K."/>
            <person name="Lee G.W."/>
            <person name="Oh S.K."/>
            <person name="Bae C."/>
            <person name="Kim S.B."/>
            <person name="Lee H.Y."/>
            <person name="Kim S.Y."/>
            <person name="Kim M.S."/>
            <person name="Kang B.C."/>
            <person name="Jo Y.D."/>
            <person name="Yang H.B."/>
            <person name="Jeong H.J."/>
            <person name="Kang W.H."/>
            <person name="Kwon J.K."/>
            <person name="Shin C."/>
            <person name="Lim J.Y."/>
            <person name="Park J.H."/>
            <person name="Huh J.H."/>
            <person name="Kim J.S."/>
            <person name="Kim B.D."/>
            <person name="Cohen O."/>
            <person name="Paran I."/>
            <person name="Suh M.C."/>
            <person name="Lee S.B."/>
            <person name="Kim Y.K."/>
            <person name="Shin Y."/>
            <person name="Noh S.J."/>
            <person name="Park J."/>
            <person name="Seo Y.S."/>
            <person name="Kwon S.Y."/>
            <person name="Kim H.A."/>
            <person name="Park J.M."/>
            <person name="Kim H.J."/>
            <person name="Choi S.B."/>
            <person name="Bosland P.W."/>
            <person name="Reeves G."/>
            <person name="Jo S.H."/>
            <person name="Lee B.W."/>
            <person name="Cho H.T."/>
            <person name="Choi H.S."/>
            <person name="Lee M.S."/>
            <person name="Yu Y."/>
            <person name="Do Choi Y."/>
            <person name="Park B.S."/>
            <person name="van Deynze A."/>
            <person name="Ashrafi H."/>
            <person name="Hill T."/>
            <person name="Kim W.T."/>
            <person name="Pai H.S."/>
            <person name="Ahn H.K."/>
            <person name="Yeam I."/>
            <person name="Giovannoni J.J."/>
            <person name="Rose J.K."/>
            <person name="Sorensen I."/>
            <person name="Lee S.J."/>
            <person name="Kim R.W."/>
            <person name="Choi I.Y."/>
            <person name="Choi B.S."/>
            <person name="Lim J.S."/>
            <person name="Lee Y.H."/>
            <person name="Choi D."/>
        </authorList>
    </citation>
    <scope>NUCLEOTIDE SEQUENCE [LARGE SCALE GENOMIC DNA]</scope>
    <source>
        <strain evidence="3">cv. CM334</strain>
    </source>
</reference>
<gene>
    <name evidence="2" type="ORF">T459_31615</name>
</gene>
<keyword evidence="3" id="KW-1185">Reference proteome</keyword>
<dbReference type="Proteomes" id="UP000222542">
    <property type="component" value="Unassembled WGS sequence"/>
</dbReference>
<sequence length="134" mass="15020">MITIDVGLQVDIELSKSLYDVYLLVPFGNAKRKKKEIEYVWHVVGTRMCELKCLNALHVYLSLIRYDRGNVTTMTTKCQDLIDKARATLVGNGSLLQKLQLSAGVPVTSDSDDPSYASFNQIGLSNMKYSATRR</sequence>
<dbReference type="Pfam" id="PF16740">
    <property type="entry name" value="SKA2"/>
    <property type="match status" value="1"/>
</dbReference>